<dbReference type="OrthoDB" id="10253982at2759"/>
<keyword evidence="3" id="KW-1185">Reference proteome</keyword>
<organism evidence="2 3">
    <name type="scientific">Gossypium australe</name>
    <dbReference type="NCBI Taxonomy" id="47621"/>
    <lineage>
        <taxon>Eukaryota</taxon>
        <taxon>Viridiplantae</taxon>
        <taxon>Streptophyta</taxon>
        <taxon>Embryophyta</taxon>
        <taxon>Tracheophyta</taxon>
        <taxon>Spermatophyta</taxon>
        <taxon>Magnoliopsida</taxon>
        <taxon>eudicotyledons</taxon>
        <taxon>Gunneridae</taxon>
        <taxon>Pentapetalae</taxon>
        <taxon>rosids</taxon>
        <taxon>malvids</taxon>
        <taxon>Malvales</taxon>
        <taxon>Malvaceae</taxon>
        <taxon>Malvoideae</taxon>
        <taxon>Gossypium</taxon>
    </lineage>
</organism>
<feature type="compositionally biased region" description="Basic and acidic residues" evidence="1">
    <location>
        <begin position="63"/>
        <end position="78"/>
    </location>
</feature>
<feature type="region of interest" description="Disordered" evidence="1">
    <location>
        <begin position="54"/>
        <end position="78"/>
    </location>
</feature>
<comment type="caution">
    <text evidence="2">The sequence shown here is derived from an EMBL/GenBank/DDBJ whole genome shotgun (WGS) entry which is preliminary data.</text>
</comment>
<sequence>MKFKGITPSKWHFVSDWADNGTGSPYLLTDYILTPPSKHIKNLDLSIVSECSTRDQGGAMEADSSKEVESRNKDKGIG</sequence>
<dbReference type="EMBL" id="SMMG02000008">
    <property type="protein sequence ID" value="KAA3464678.1"/>
    <property type="molecule type" value="Genomic_DNA"/>
</dbReference>
<dbReference type="AlphaFoldDB" id="A0A5B6V695"/>
<gene>
    <name evidence="2" type="ORF">EPI10_008900</name>
</gene>
<protein>
    <submittedName>
        <fullName evidence="2">Putative calcium-binding protein isoform X1</fullName>
    </submittedName>
</protein>
<evidence type="ECO:0000256" key="1">
    <source>
        <dbReference type="SAM" id="MobiDB-lite"/>
    </source>
</evidence>
<reference evidence="2" key="1">
    <citation type="submission" date="2019-08" db="EMBL/GenBank/DDBJ databases">
        <authorList>
            <person name="Liu F."/>
        </authorList>
    </citation>
    <scope>NUCLEOTIDE SEQUENCE [LARGE SCALE GENOMIC DNA]</scope>
    <source>
        <strain evidence="2">PA1801</strain>
        <tissue evidence="2">Leaf</tissue>
    </source>
</reference>
<accession>A0A5B6V695</accession>
<dbReference type="Proteomes" id="UP000325315">
    <property type="component" value="Unassembled WGS sequence"/>
</dbReference>
<evidence type="ECO:0000313" key="2">
    <source>
        <dbReference type="EMBL" id="KAA3464678.1"/>
    </source>
</evidence>
<evidence type="ECO:0000313" key="3">
    <source>
        <dbReference type="Proteomes" id="UP000325315"/>
    </source>
</evidence>
<name>A0A5B6V695_9ROSI</name>
<proteinExistence type="predicted"/>